<dbReference type="CDD" id="cd18820">
    <property type="entry name" value="GH43_LbAraf43-like"/>
    <property type="match status" value="1"/>
</dbReference>
<dbReference type="RefSeq" id="WP_256651474.1">
    <property type="nucleotide sequence ID" value="NZ_JANIAA010000011.1"/>
</dbReference>
<sequence length="488" mass="53333">MSPRTARRHAALLTALLAILWGLIAAPPAATAAPHTAAAAPHTAAAGTFRNPLNTGPDPFVTTWNGNYYLTTTQGDSIRMWRSTSLGTLLDADPITVWTDTDGSRNQHIWAPEFYRFGNRWYLYYTADDGVDDHHRLYVLESDRDDPAGPYHFKSRLTPPNHTADFAIDPGILEHNGRLYLAYSGINQYQHNGLNIAPMSNPYTVSGNAVAINAAGGCPEVREGPEFLYRNGRTWMTYSTCDTGKPDYQVWMMSLPSTADPLVPGNWTQHPGAVFSRADDHGVYGPGHHAFFRSPDGKEDWIVYHAKTTSVNTYSNRTTRAQKITWNADGSPNLGRPLAMGATQDLPSGDPGAGTYWINDDGRSSGDGSVSYTGTWNSGTGCATQCFWGDDHWSDRAGNTATFSFTGTRIALLSVRDTGNGIAALSIDGGPEQRFDFYGAIRTGETLQYLSPRLPSGRHTLRIRVTGEHNAQSGASFVSVDRAEVYTR</sequence>
<dbReference type="SUPFAM" id="SSF75005">
    <property type="entry name" value="Arabinanase/levansucrase/invertase"/>
    <property type="match status" value="1"/>
</dbReference>
<dbReference type="InterPro" id="IPR023296">
    <property type="entry name" value="Glyco_hydro_beta-prop_sf"/>
</dbReference>
<evidence type="ECO:0000256" key="1">
    <source>
        <dbReference type="ARBA" id="ARBA00009865"/>
    </source>
</evidence>
<feature type="chain" id="PRO_5045569266" evidence="6">
    <location>
        <begin position="33"/>
        <end position="488"/>
    </location>
</feature>
<keyword evidence="3 5" id="KW-0378">Hydrolase</keyword>
<keyword evidence="8" id="KW-1185">Reference proteome</keyword>
<evidence type="ECO:0000256" key="2">
    <source>
        <dbReference type="ARBA" id="ARBA00022729"/>
    </source>
</evidence>
<reference evidence="7 8" key="1">
    <citation type="submission" date="2022-07" db="EMBL/GenBank/DDBJ databases">
        <authorList>
            <person name="Phongsopitanun W."/>
            <person name="Tanasupawat S."/>
        </authorList>
    </citation>
    <scope>NUCLEOTIDE SEQUENCE [LARGE SCALE GENOMIC DNA]</scope>
    <source>
        <strain evidence="7 8">RCU-064</strain>
    </source>
</reference>
<evidence type="ECO:0000313" key="7">
    <source>
        <dbReference type="EMBL" id="MCQ8190450.1"/>
    </source>
</evidence>
<keyword evidence="2 6" id="KW-0732">Signal</keyword>
<dbReference type="Gene3D" id="2.115.10.20">
    <property type="entry name" value="Glycosyl hydrolase domain, family 43"/>
    <property type="match status" value="1"/>
</dbReference>
<evidence type="ECO:0000256" key="4">
    <source>
        <dbReference type="ARBA" id="ARBA00023295"/>
    </source>
</evidence>
<dbReference type="EMBL" id="JANIAA010000011">
    <property type="protein sequence ID" value="MCQ8190450.1"/>
    <property type="molecule type" value="Genomic_DNA"/>
</dbReference>
<organism evidence="7 8">
    <name type="scientific">Streptomyces rugosispiralis</name>
    <dbReference type="NCBI Taxonomy" id="2967341"/>
    <lineage>
        <taxon>Bacteria</taxon>
        <taxon>Bacillati</taxon>
        <taxon>Actinomycetota</taxon>
        <taxon>Actinomycetes</taxon>
        <taxon>Kitasatosporales</taxon>
        <taxon>Streptomycetaceae</taxon>
        <taxon>Streptomyces</taxon>
    </lineage>
</organism>
<comment type="caution">
    <text evidence="7">The sequence shown here is derived from an EMBL/GenBank/DDBJ whole genome shotgun (WGS) entry which is preliminary data.</text>
</comment>
<proteinExistence type="inferred from homology"/>
<keyword evidence="4 5" id="KW-0326">Glycosidase</keyword>
<dbReference type="Gene3D" id="2.60.120.260">
    <property type="entry name" value="Galactose-binding domain-like"/>
    <property type="match status" value="1"/>
</dbReference>
<feature type="signal peptide" evidence="6">
    <location>
        <begin position="1"/>
        <end position="32"/>
    </location>
</feature>
<evidence type="ECO:0000313" key="8">
    <source>
        <dbReference type="Proteomes" id="UP001204746"/>
    </source>
</evidence>
<gene>
    <name evidence="7" type="ORF">NP777_19665</name>
</gene>
<evidence type="ECO:0000256" key="6">
    <source>
        <dbReference type="SAM" id="SignalP"/>
    </source>
</evidence>
<dbReference type="InterPro" id="IPR006710">
    <property type="entry name" value="Glyco_hydro_43"/>
</dbReference>
<dbReference type="PANTHER" id="PTHR43817">
    <property type="entry name" value="GLYCOSYL HYDROLASE"/>
    <property type="match status" value="1"/>
</dbReference>
<dbReference type="PANTHER" id="PTHR43817:SF1">
    <property type="entry name" value="HYDROLASE, FAMILY 43, PUTATIVE (AFU_ORTHOLOGUE AFUA_3G01660)-RELATED"/>
    <property type="match status" value="1"/>
</dbReference>
<comment type="similarity">
    <text evidence="1 5">Belongs to the glycosyl hydrolase 43 family.</text>
</comment>
<name>A0ABT1UZA2_9ACTN</name>
<dbReference type="Pfam" id="PF04616">
    <property type="entry name" value="Glyco_hydro_43"/>
    <property type="match status" value="1"/>
</dbReference>
<protein>
    <submittedName>
        <fullName evidence="7">Family 43 glycosylhydrolase</fullName>
    </submittedName>
</protein>
<evidence type="ECO:0000256" key="3">
    <source>
        <dbReference type="ARBA" id="ARBA00022801"/>
    </source>
</evidence>
<accession>A0ABT1UZA2</accession>
<evidence type="ECO:0000256" key="5">
    <source>
        <dbReference type="RuleBase" id="RU361187"/>
    </source>
</evidence>
<dbReference type="Proteomes" id="UP001204746">
    <property type="component" value="Unassembled WGS sequence"/>
</dbReference>